<dbReference type="AlphaFoldDB" id="A0A210P5Y7"/>
<organism evidence="6 7">
    <name type="scientific">Companilactobacillus kimchii</name>
    <dbReference type="NCBI Taxonomy" id="2801452"/>
    <lineage>
        <taxon>Bacteria</taxon>
        <taxon>Bacillati</taxon>
        <taxon>Bacillota</taxon>
        <taxon>Bacilli</taxon>
        <taxon>Lactobacillales</taxon>
        <taxon>Lactobacillaceae</taxon>
        <taxon>Companilactobacillus</taxon>
    </lineage>
</organism>
<dbReference type="RefSeq" id="WP_056967666.1">
    <property type="nucleotide sequence ID" value="NZ_LNUB01000005.1"/>
</dbReference>
<feature type="transmembrane region" description="Helical" evidence="5">
    <location>
        <begin position="111"/>
        <end position="133"/>
    </location>
</feature>
<feature type="transmembrane region" description="Helical" evidence="5">
    <location>
        <begin position="411"/>
        <end position="428"/>
    </location>
</feature>
<dbReference type="GO" id="GO:0016020">
    <property type="term" value="C:membrane"/>
    <property type="evidence" value="ECO:0007669"/>
    <property type="project" value="UniProtKB-SubCell"/>
</dbReference>
<feature type="transmembrane region" description="Helical" evidence="5">
    <location>
        <begin position="164"/>
        <end position="183"/>
    </location>
</feature>
<dbReference type="Pfam" id="PF01943">
    <property type="entry name" value="Polysacc_synt"/>
    <property type="match status" value="1"/>
</dbReference>
<protein>
    <submittedName>
        <fullName evidence="6">Putative O-antigen transporter</fullName>
    </submittedName>
</protein>
<comment type="subcellular location">
    <subcellularLocation>
        <location evidence="1">Membrane</location>
        <topology evidence="1">Multi-pass membrane protein</topology>
    </subcellularLocation>
</comment>
<dbReference type="EMBL" id="MXAL01000017">
    <property type="protein sequence ID" value="OWF31905.1"/>
    <property type="molecule type" value="Genomic_DNA"/>
</dbReference>
<evidence type="ECO:0000256" key="3">
    <source>
        <dbReference type="ARBA" id="ARBA00022989"/>
    </source>
</evidence>
<evidence type="ECO:0000313" key="7">
    <source>
        <dbReference type="Proteomes" id="UP000196649"/>
    </source>
</evidence>
<feature type="transmembrane region" description="Helical" evidence="5">
    <location>
        <begin position="352"/>
        <end position="372"/>
    </location>
</feature>
<gene>
    <name evidence="6" type="ORF">LKACC12383_02598</name>
</gene>
<sequence>MNRTLKNIIYNGVYQLLVIALPVITVPYVARILGAKSLGINSYVVSIGNILGYVIMMGLNQYGVRTIARSDRNTKSLKKEFLNLWILQLIVGIIVVICYSLFSFYNKDRLYFLANLPYLIGFTIDISWFFIGIEKIKDVVIRNTFVKFVTVFFIFVLVHSPNDLYIYILINSCSILFSNIIFWKKLHSCIGGFKFNLKKINLKYFIPVIILGAPQIAVQLYTNFDSTLVGMIAGPTQLSYYDQSQKVVRILLALVTSVSTVLMPKLAQLDKNDNGNYNKILKLSLDITFISSLFITLNLMVNSNDFVPWFFGTKFGAMTDNMFYVSLILIFISYGGVFANQFALSKGYYKEYALPYFLGAIISIPLNIVLVGKYKADGGTATIIVTELMVCLVRIIIVAKKINLKSMFRGQFKYVFVMIICLGIWYKFKFSFGNHLLNIIANTLVYSGMFIVWVLLLNVNKVSEYKNYFKKGE</sequence>
<feature type="transmembrane region" description="Helical" evidence="5">
    <location>
        <begin position="321"/>
        <end position="340"/>
    </location>
</feature>
<keyword evidence="4 5" id="KW-0472">Membrane</keyword>
<dbReference type="InterPro" id="IPR002797">
    <property type="entry name" value="Polysacc_synth"/>
</dbReference>
<evidence type="ECO:0000256" key="4">
    <source>
        <dbReference type="ARBA" id="ARBA00023136"/>
    </source>
</evidence>
<dbReference type="Proteomes" id="UP000196649">
    <property type="component" value="Unassembled WGS sequence"/>
</dbReference>
<feature type="transmembrane region" description="Helical" evidence="5">
    <location>
        <begin position="247"/>
        <end position="268"/>
    </location>
</feature>
<dbReference type="InterPro" id="IPR052556">
    <property type="entry name" value="PolySynth_Transporter"/>
</dbReference>
<keyword evidence="2 5" id="KW-0812">Transmembrane</keyword>
<feature type="transmembrane region" description="Helical" evidence="5">
    <location>
        <begin position="12"/>
        <end position="34"/>
    </location>
</feature>
<dbReference type="PANTHER" id="PTHR43424">
    <property type="entry name" value="LOCUS PUTATIVE PROTEIN 1-RELATED"/>
    <property type="match status" value="1"/>
</dbReference>
<feature type="transmembrane region" description="Helical" evidence="5">
    <location>
        <begin position="140"/>
        <end position="158"/>
    </location>
</feature>
<feature type="transmembrane region" description="Helical" evidence="5">
    <location>
        <begin position="204"/>
        <end position="222"/>
    </location>
</feature>
<feature type="transmembrane region" description="Helical" evidence="5">
    <location>
        <begin position="40"/>
        <end position="60"/>
    </location>
</feature>
<name>A0A210P5Y7_9LACO</name>
<keyword evidence="3 5" id="KW-1133">Transmembrane helix</keyword>
<evidence type="ECO:0000256" key="2">
    <source>
        <dbReference type="ARBA" id="ARBA00022692"/>
    </source>
</evidence>
<feature type="transmembrane region" description="Helical" evidence="5">
    <location>
        <begin position="280"/>
        <end position="301"/>
    </location>
</feature>
<dbReference type="PANTHER" id="PTHR43424:SF1">
    <property type="entry name" value="LOCUS PUTATIVE PROTEIN 1-RELATED"/>
    <property type="match status" value="1"/>
</dbReference>
<reference evidence="6 7" key="1">
    <citation type="submission" date="2017-03" db="EMBL/GenBank/DDBJ databases">
        <title>Genome sequence of Lactobacillus kimchii KACC 12383.</title>
        <authorList>
            <person name="Chun J."/>
        </authorList>
    </citation>
    <scope>NUCLEOTIDE SEQUENCE [LARGE SCALE GENOMIC DNA]</scope>
    <source>
        <strain evidence="6 7">KACC 12383</strain>
    </source>
</reference>
<feature type="transmembrane region" description="Helical" evidence="5">
    <location>
        <begin position="378"/>
        <end position="399"/>
    </location>
</feature>
<comment type="caution">
    <text evidence="6">The sequence shown here is derived from an EMBL/GenBank/DDBJ whole genome shotgun (WGS) entry which is preliminary data.</text>
</comment>
<evidence type="ECO:0000313" key="6">
    <source>
        <dbReference type="EMBL" id="OWF31905.1"/>
    </source>
</evidence>
<proteinExistence type="predicted"/>
<feature type="transmembrane region" description="Helical" evidence="5">
    <location>
        <begin position="440"/>
        <end position="459"/>
    </location>
</feature>
<feature type="transmembrane region" description="Helical" evidence="5">
    <location>
        <begin position="81"/>
        <end position="105"/>
    </location>
</feature>
<evidence type="ECO:0000256" key="1">
    <source>
        <dbReference type="ARBA" id="ARBA00004141"/>
    </source>
</evidence>
<accession>A0A210P5Y7</accession>
<evidence type="ECO:0000256" key="5">
    <source>
        <dbReference type="SAM" id="Phobius"/>
    </source>
</evidence>